<proteinExistence type="predicted"/>
<organism evidence="1 2">
    <name type="scientific">Brucella endophytica</name>
    <dbReference type="NCBI Taxonomy" id="1963359"/>
    <lineage>
        <taxon>Bacteria</taxon>
        <taxon>Pseudomonadati</taxon>
        <taxon>Pseudomonadota</taxon>
        <taxon>Alphaproteobacteria</taxon>
        <taxon>Hyphomicrobiales</taxon>
        <taxon>Brucellaceae</taxon>
        <taxon>Brucella/Ochrobactrum group</taxon>
        <taxon>Brucella</taxon>
    </lineage>
</organism>
<sequence>MKKRVDAVMQAARQSGLIGEKSGRIAGRISPVLVEEAKKATGLQSDTELLEFALANVALKDDFAKEFKKLKGTIDPTLDLEF</sequence>
<reference evidence="1" key="1">
    <citation type="journal article" date="2014" name="Int. J. Syst. Evol. Microbiol.">
        <title>Complete genome sequence of Corynebacterium casei LMG S-19264T (=DSM 44701T), isolated from a smear-ripened cheese.</title>
        <authorList>
            <consortium name="US DOE Joint Genome Institute (JGI-PGF)"/>
            <person name="Walter F."/>
            <person name="Albersmeier A."/>
            <person name="Kalinowski J."/>
            <person name="Ruckert C."/>
        </authorList>
    </citation>
    <scope>NUCLEOTIDE SEQUENCE</scope>
    <source>
        <strain evidence="1">CGMCC 1.15082</strain>
    </source>
</reference>
<dbReference type="EMBL" id="BMHH01000003">
    <property type="protein sequence ID" value="GGA84770.1"/>
    <property type="molecule type" value="Genomic_DNA"/>
</dbReference>
<reference evidence="1" key="2">
    <citation type="submission" date="2020-09" db="EMBL/GenBank/DDBJ databases">
        <authorList>
            <person name="Sun Q."/>
            <person name="Zhou Y."/>
        </authorList>
    </citation>
    <scope>NUCLEOTIDE SEQUENCE</scope>
    <source>
        <strain evidence="1">CGMCC 1.15082</strain>
    </source>
</reference>
<gene>
    <name evidence="1" type="ORF">GCM10011491_10400</name>
</gene>
<dbReference type="Proteomes" id="UP000646478">
    <property type="component" value="Unassembled WGS sequence"/>
</dbReference>
<evidence type="ECO:0000313" key="1">
    <source>
        <dbReference type="EMBL" id="GGA84770.1"/>
    </source>
</evidence>
<dbReference type="AlphaFoldDB" id="A0A916S5S3"/>
<evidence type="ECO:0000313" key="2">
    <source>
        <dbReference type="Proteomes" id="UP000646478"/>
    </source>
</evidence>
<name>A0A916S5S3_9HYPH</name>
<protein>
    <submittedName>
        <fullName evidence="1">Uncharacterized protein</fullName>
    </submittedName>
</protein>
<keyword evidence="2" id="KW-1185">Reference proteome</keyword>
<accession>A0A916S5S3</accession>
<comment type="caution">
    <text evidence="1">The sequence shown here is derived from an EMBL/GenBank/DDBJ whole genome shotgun (WGS) entry which is preliminary data.</text>
</comment>